<name>A0A6B3NBN4_9CYAN</name>
<organism evidence="1">
    <name type="scientific">Symploca sp. SIO1C4</name>
    <dbReference type="NCBI Taxonomy" id="2607765"/>
    <lineage>
        <taxon>Bacteria</taxon>
        <taxon>Bacillati</taxon>
        <taxon>Cyanobacteriota</taxon>
        <taxon>Cyanophyceae</taxon>
        <taxon>Coleofasciculales</taxon>
        <taxon>Coleofasciculaceae</taxon>
        <taxon>Symploca</taxon>
    </lineage>
</organism>
<sequence length="60" mass="7017">MSCEGFNPEQWVKVYGIDAFGRYKYFATCQAEEVEAALSAIPSHWWIDYFLEPIDEHDIV</sequence>
<proteinExistence type="predicted"/>
<gene>
    <name evidence="1" type="ORF">F6J89_02900</name>
</gene>
<dbReference type="AlphaFoldDB" id="A0A6B3NBN4"/>
<dbReference type="EMBL" id="JAAHFQ010000037">
    <property type="protein sequence ID" value="NER26588.1"/>
    <property type="molecule type" value="Genomic_DNA"/>
</dbReference>
<accession>A0A6B3NBN4</accession>
<reference evidence="1" key="1">
    <citation type="submission" date="2019-11" db="EMBL/GenBank/DDBJ databases">
        <title>Genomic insights into an expanded diversity of filamentous marine cyanobacteria reveals the extraordinary biosynthetic potential of Moorea and Okeania.</title>
        <authorList>
            <person name="Ferreira Leao T."/>
            <person name="Wang M."/>
            <person name="Moss N."/>
            <person name="Da Silva R."/>
            <person name="Sanders J."/>
            <person name="Nurk S."/>
            <person name="Gurevich A."/>
            <person name="Humphrey G."/>
            <person name="Reher R."/>
            <person name="Zhu Q."/>
            <person name="Belda-Ferre P."/>
            <person name="Glukhov E."/>
            <person name="Rex R."/>
            <person name="Dorrestein P.C."/>
            <person name="Knight R."/>
            <person name="Pevzner P."/>
            <person name="Gerwick W.H."/>
            <person name="Gerwick L."/>
        </authorList>
    </citation>
    <scope>NUCLEOTIDE SEQUENCE</scope>
    <source>
        <strain evidence="1">SIO1C4</strain>
    </source>
</reference>
<protein>
    <submittedName>
        <fullName evidence="1">Uncharacterized protein</fullName>
    </submittedName>
</protein>
<comment type="caution">
    <text evidence="1">The sequence shown here is derived from an EMBL/GenBank/DDBJ whole genome shotgun (WGS) entry which is preliminary data.</text>
</comment>
<evidence type="ECO:0000313" key="1">
    <source>
        <dbReference type="EMBL" id="NER26588.1"/>
    </source>
</evidence>